<dbReference type="InterPro" id="IPR005269">
    <property type="entry name" value="LOG"/>
</dbReference>
<dbReference type="PANTHER" id="PTHR31223">
    <property type="entry name" value="LOG FAMILY PROTEIN YJL055W"/>
    <property type="match status" value="1"/>
</dbReference>
<dbReference type="Gene3D" id="3.40.50.450">
    <property type="match status" value="1"/>
</dbReference>
<proteinExistence type="inferred from homology"/>
<gene>
    <name evidence="4" type="ORF">ME5_01048</name>
</gene>
<keyword evidence="3" id="KW-0203">Cytokinin biosynthesis</keyword>
<evidence type="ECO:0000313" key="4">
    <source>
        <dbReference type="EMBL" id="EJF90647.1"/>
    </source>
</evidence>
<protein>
    <recommendedName>
        <fullName evidence="3">Cytokinin riboside 5'-monophosphate phosphoribohydrolase</fullName>
        <ecNumber evidence="3">3.2.2.n1</ecNumber>
    </recommendedName>
</protein>
<dbReference type="InterPro" id="IPR031100">
    <property type="entry name" value="LOG_fam"/>
</dbReference>
<dbReference type="EMBL" id="AIMB01000007">
    <property type="protein sequence ID" value="EJF90647.1"/>
    <property type="molecule type" value="Genomic_DNA"/>
</dbReference>
<comment type="catalytic activity">
    <reaction evidence="1">
        <text>AMP + H2O = D-ribose 5-phosphate + adenine</text>
        <dbReference type="Rhea" id="RHEA:20129"/>
        <dbReference type="ChEBI" id="CHEBI:15377"/>
        <dbReference type="ChEBI" id="CHEBI:16708"/>
        <dbReference type="ChEBI" id="CHEBI:78346"/>
        <dbReference type="ChEBI" id="CHEBI:456215"/>
        <dbReference type="EC" id="3.2.2.4"/>
    </reaction>
</comment>
<dbReference type="RefSeq" id="WP_008039134.1">
    <property type="nucleotide sequence ID" value="NZ_JH725147.1"/>
</dbReference>
<comment type="caution">
    <text evidence="4">The sequence shown here is derived from an EMBL/GenBank/DDBJ whole genome shotgun (WGS) entry which is preliminary data.</text>
</comment>
<name>J1JZT2_9HYPH</name>
<dbReference type="eggNOG" id="COG1611">
    <property type="taxonomic scope" value="Bacteria"/>
</dbReference>
<dbReference type="SUPFAM" id="SSF102405">
    <property type="entry name" value="MCP/YpsA-like"/>
    <property type="match status" value="1"/>
</dbReference>
<keyword evidence="5" id="KW-1185">Reference proteome</keyword>
<dbReference type="STRING" id="1094558.ME5_01048"/>
<dbReference type="Proteomes" id="UP000008952">
    <property type="component" value="Unassembled WGS sequence"/>
</dbReference>
<organism evidence="4 5">
    <name type="scientific">Bartonella tamiae Th239</name>
    <dbReference type="NCBI Taxonomy" id="1094558"/>
    <lineage>
        <taxon>Bacteria</taxon>
        <taxon>Pseudomonadati</taxon>
        <taxon>Pseudomonadota</taxon>
        <taxon>Alphaproteobacteria</taxon>
        <taxon>Hyphomicrobiales</taxon>
        <taxon>Bartonellaceae</taxon>
        <taxon>Bartonella</taxon>
    </lineage>
</organism>
<dbReference type="GO" id="GO:0005829">
    <property type="term" value="C:cytosol"/>
    <property type="evidence" value="ECO:0007669"/>
    <property type="project" value="TreeGrafter"/>
</dbReference>
<keyword evidence="3" id="KW-0378">Hydrolase</keyword>
<dbReference type="OrthoDB" id="9801098at2"/>
<dbReference type="PANTHER" id="PTHR31223:SF70">
    <property type="entry name" value="LOG FAMILY PROTEIN YJL055W"/>
    <property type="match status" value="1"/>
</dbReference>
<dbReference type="GO" id="GO:0008714">
    <property type="term" value="F:AMP nucleosidase activity"/>
    <property type="evidence" value="ECO:0007669"/>
    <property type="project" value="UniProtKB-EC"/>
</dbReference>
<dbReference type="GO" id="GO:0009691">
    <property type="term" value="P:cytokinin biosynthetic process"/>
    <property type="evidence" value="ECO:0007669"/>
    <property type="project" value="UniProtKB-UniRule"/>
</dbReference>
<dbReference type="NCBIfam" id="TIGR00730">
    <property type="entry name" value="Rossman fold protein, TIGR00730 family"/>
    <property type="match status" value="1"/>
</dbReference>
<dbReference type="EC" id="3.2.2.n1" evidence="3"/>
<evidence type="ECO:0000313" key="5">
    <source>
        <dbReference type="Proteomes" id="UP000008952"/>
    </source>
</evidence>
<dbReference type="AlphaFoldDB" id="J1JZT2"/>
<comment type="similarity">
    <text evidence="2 3">Belongs to the LOG family.</text>
</comment>
<evidence type="ECO:0000256" key="1">
    <source>
        <dbReference type="ARBA" id="ARBA00000274"/>
    </source>
</evidence>
<evidence type="ECO:0000256" key="3">
    <source>
        <dbReference type="RuleBase" id="RU363015"/>
    </source>
</evidence>
<reference evidence="4 5" key="1">
    <citation type="submission" date="2012-03" db="EMBL/GenBank/DDBJ databases">
        <title>The Genome Sequence of Bartonella tamiae Th239.</title>
        <authorList>
            <consortium name="The Broad Institute Genome Sequencing Platform"/>
            <consortium name="The Broad Institute Genome Sequencing Center for Infectious Disease"/>
            <person name="Feldgarden M."/>
            <person name="Kirby J."/>
            <person name="Kosoy M."/>
            <person name="Birtles R."/>
            <person name="Probert W.S."/>
            <person name="Chiaraviglio L."/>
            <person name="Young S.K."/>
            <person name="Zeng Q."/>
            <person name="Gargeya S."/>
            <person name="Fitzgerald M."/>
            <person name="Haas B."/>
            <person name="Abouelleil A."/>
            <person name="Alvarado L."/>
            <person name="Arachchi H.M."/>
            <person name="Berlin A."/>
            <person name="Chapman S.B."/>
            <person name="Gearin G."/>
            <person name="Goldberg J."/>
            <person name="Griggs A."/>
            <person name="Gujja S."/>
            <person name="Hansen M."/>
            <person name="Heiman D."/>
            <person name="Howarth C."/>
            <person name="Larimer J."/>
            <person name="Lui A."/>
            <person name="MacDonald P.J.P."/>
            <person name="McCowen C."/>
            <person name="Montmayeur A."/>
            <person name="Murphy C."/>
            <person name="Neiman D."/>
            <person name="Pearson M."/>
            <person name="Priest M."/>
            <person name="Roberts A."/>
            <person name="Saif S."/>
            <person name="Shea T."/>
            <person name="Sisk P."/>
            <person name="Stolte C."/>
            <person name="Sykes S."/>
            <person name="Wortman J."/>
            <person name="Nusbaum C."/>
            <person name="Birren B."/>
        </authorList>
    </citation>
    <scope>NUCLEOTIDE SEQUENCE [LARGE SCALE GENOMIC DNA]</scope>
    <source>
        <strain evidence="4 5">Th239</strain>
    </source>
</reference>
<dbReference type="Pfam" id="PF03641">
    <property type="entry name" value="Lysine_decarbox"/>
    <property type="match status" value="1"/>
</dbReference>
<evidence type="ECO:0000256" key="2">
    <source>
        <dbReference type="ARBA" id="ARBA00006763"/>
    </source>
</evidence>
<dbReference type="PATRIC" id="fig|1094558.3.peg.1143"/>
<sequence length="193" mass="21480">MKKIKSICVYCGSSLGNNPHYVESAYKLGTLLAKADIQLVYGGGSNGIMGVVSKAVRENGGKVIGIIPQFLINIETSQDKLNDVDELIITDNMHQRKHLMFERSDAFIALPGGIGTLEEIVEMMTWAQLGRHKKPMAFANVDNFWAPITKLIDHMQKEGFIHTPEKINPLMVMDITIILECLNREAIRLNALS</sequence>
<accession>J1JZT2</accession>
<dbReference type="HOGENOM" id="CLU_058336_4_0_5"/>